<dbReference type="Pfam" id="PF02801">
    <property type="entry name" value="Ketoacyl-synt_C"/>
    <property type="match status" value="1"/>
</dbReference>
<evidence type="ECO:0000256" key="9">
    <source>
        <dbReference type="ARBA" id="ARBA00023160"/>
    </source>
</evidence>
<dbReference type="GO" id="GO:0004315">
    <property type="term" value="F:3-oxoacyl-[acyl-carrier-protein] synthase activity"/>
    <property type="evidence" value="ECO:0007669"/>
    <property type="project" value="UniProtKB-UniRule"/>
</dbReference>
<dbReference type="Pfam" id="PF00109">
    <property type="entry name" value="ketoacyl-synt"/>
    <property type="match status" value="1"/>
</dbReference>
<dbReference type="InterPro" id="IPR020841">
    <property type="entry name" value="PKS_Beta-ketoAc_synthase_dom"/>
</dbReference>
<dbReference type="PANTHER" id="PTHR11712">
    <property type="entry name" value="POLYKETIDE SYNTHASE-RELATED"/>
    <property type="match status" value="1"/>
</dbReference>
<dbReference type="InterPro" id="IPR014030">
    <property type="entry name" value="Ketoacyl_synth_N"/>
</dbReference>
<protein>
    <recommendedName>
        <fullName evidence="4 14">3-oxoacyl-[acyl-carrier-protein] synthase 2</fullName>
        <ecNumber evidence="3 14">2.3.1.179</ecNumber>
    </recommendedName>
</protein>
<comment type="catalytic activity">
    <reaction evidence="12 14">
        <text>(9Z)-hexadecenoyl-[ACP] + malonyl-[ACP] + H(+) = 3-oxo-(11Z)-octadecenoyl-[ACP] + holo-[ACP] + CO2</text>
        <dbReference type="Rhea" id="RHEA:55040"/>
        <dbReference type="Rhea" id="RHEA-COMP:9623"/>
        <dbReference type="Rhea" id="RHEA-COMP:9685"/>
        <dbReference type="Rhea" id="RHEA-COMP:10800"/>
        <dbReference type="Rhea" id="RHEA-COMP:14074"/>
        <dbReference type="ChEBI" id="CHEBI:15378"/>
        <dbReference type="ChEBI" id="CHEBI:16526"/>
        <dbReference type="ChEBI" id="CHEBI:64479"/>
        <dbReference type="ChEBI" id="CHEBI:78449"/>
        <dbReference type="ChEBI" id="CHEBI:83989"/>
        <dbReference type="ChEBI" id="CHEBI:138538"/>
        <dbReference type="EC" id="2.3.1.179"/>
    </reaction>
</comment>
<comment type="caution">
    <text evidence="18">The sequence shown here is derived from an EMBL/GenBank/DDBJ whole genome shotgun (WGS) entry which is preliminary data.</text>
</comment>
<dbReference type="NCBIfam" id="NF005589">
    <property type="entry name" value="PRK07314.1"/>
    <property type="match status" value="1"/>
</dbReference>
<comment type="pathway">
    <text evidence="1 14">Lipid metabolism; fatty acid biosynthesis.</text>
</comment>
<dbReference type="CDD" id="cd00834">
    <property type="entry name" value="KAS_I_II"/>
    <property type="match status" value="1"/>
</dbReference>
<dbReference type="NCBIfam" id="TIGR03150">
    <property type="entry name" value="fabF"/>
    <property type="match status" value="1"/>
</dbReference>
<dbReference type="PANTHER" id="PTHR11712:SF336">
    <property type="entry name" value="3-OXOACYL-[ACYL-CARRIER-PROTEIN] SYNTHASE, MITOCHONDRIAL"/>
    <property type="match status" value="1"/>
</dbReference>
<evidence type="ECO:0000259" key="17">
    <source>
        <dbReference type="PROSITE" id="PS52004"/>
    </source>
</evidence>
<dbReference type="SMART" id="SM00825">
    <property type="entry name" value="PKS_KS"/>
    <property type="match status" value="1"/>
</dbReference>
<keyword evidence="7" id="KW-0276">Fatty acid metabolism</keyword>
<dbReference type="GO" id="GO:0005829">
    <property type="term" value="C:cytosol"/>
    <property type="evidence" value="ECO:0007669"/>
    <property type="project" value="TreeGrafter"/>
</dbReference>
<evidence type="ECO:0000256" key="10">
    <source>
        <dbReference type="ARBA" id="ARBA00023315"/>
    </source>
</evidence>
<keyword evidence="19" id="KW-1185">Reference proteome</keyword>
<dbReference type="InterPro" id="IPR017568">
    <property type="entry name" value="3-oxoacyl-ACP_synth-2"/>
</dbReference>
<dbReference type="Gene3D" id="3.40.47.10">
    <property type="match status" value="2"/>
</dbReference>
<evidence type="ECO:0000256" key="6">
    <source>
        <dbReference type="ARBA" id="ARBA00022679"/>
    </source>
</evidence>
<reference evidence="18 19" key="1">
    <citation type="submission" date="2017-10" db="EMBL/GenBank/DDBJ databases">
        <title>Resolving the taxonomy of Roseburia spp., Eubacterium rectale and Agathobacter spp. through phylogenomic analysis.</title>
        <authorList>
            <person name="Sheridan P.O."/>
            <person name="Walker A.W."/>
            <person name="Duncan S.H."/>
            <person name="Scott K.P."/>
            <person name="Toole P.W.O."/>
            <person name="Luis P."/>
            <person name="Flint H.J."/>
        </authorList>
    </citation>
    <scope>NUCLEOTIDE SEQUENCE [LARGE SCALE GENOMIC DNA]</scope>
    <source>
        <strain evidence="18 19">JK623</strain>
    </source>
</reference>
<keyword evidence="9 14" id="KW-0275">Fatty acid biosynthesis</keyword>
<comment type="catalytic activity">
    <reaction evidence="13 14">
        <text>a fatty acyl-[ACP] + malonyl-[ACP] + H(+) = a 3-oxoacyl-[ACP] + holo-[ACP] + CO2</text>
        <dbReference type="Rhea" id="RHEA:22836"/>
        <dbReference type="Rhea" id="RHEA-COMP:9623"/>
        <dbReference type="Rhea" id="RHEA-COMP:9685"/>
        <dbReference type="Rhea" id="RHEA-COMP:9916"/>
        <dbReference type="Rhea" id="RHEA-COMP:14125"/>
        <dbReference type="ChEBI" id="CHEBI:15378"/>
        <dbReference type="ChEBI" id="CHEBI:16526"/>
        <dbReference type="ChEBI" id="CHEBI:64479"/>
        <dbReference type="ChEBI" id="CHEBI:78449"/>
        <dbReference type="ChEBI" id="CHEBI:78776"/>
        <dbReference type="ChEBI" id="CHEBI:138651"/>
    </reaction>
</comment>
<organism evidence="18 19">
    <name type="scientific">Agathobacter ruminis</name>
    <dbReference type="NCBI Taxonomy" id="1712665"/>
    <lineage>
        <taxon>Bacteria</taxon>
        <taxon>Bacillati</taxon>
        <taxon>Bacillota</taxon>
        <taxon>Clostridia</taxon>
        <taxon>Lachnospirales</taxon>
        <taxon>Lachnospiraceae</taxon>
        <taxon>Agathobacter</taxon>
    </lineage>
</organism>
<comment type="similarity">
    <text evidence="2 14 16">Belongs to the thiolase-like superfamily. Beta-ketoacyl-ACP synthases family.</text>
</comment>
<evidence type="ECO:0000256" key="15">
    <source>
        <dbReference type="PIRSR" id="PIRSR000447-1"/>
    </source>
</evidence>
<evidence type="ECO:0000256" key="13">
    <source>
        <dbReference type="ARBA" id="ARBA00047659"/>
    </source>
</evidence>
<evidence type="ECO:0000256" key="4">
    <source>
        <dbReference type="ARBA" id="ARBA00014657"/>
    </source>
</evidence>
<feature type="domain" description="Ketosynthase family 3 (KS3)" evidence="17">
    <location>
        <begin position="5"/>
        <end position="412"/>
    </location>
</feature>
<dbReference type="PROSITE" id="PS52004">
    <property type="entry name" value="KS3_2"/>
    <property type="match status" value="1"/>
</dbReference>
<evidence type="ECO:0000256" key="5">
    <source>
        <dbReference type="ARBA" id="ARBA00022516"/>
    </source>
</evidence>
<dbReference type="SUPFAM" id="SSF53901">
    <property type="entry name" value="Thiolase-like"/>
    <property type="match status" value="2"/>
</dbReference>
<evidence type="ECO:0000256" key="3">
    <source>
        <dbReference type="ARBA" id="ARBA00012356"/>
    </source>
</evidence>
<keyword evidence="8" id="KW-0443">Lipid metabolism</keyword>
<evidence type="ECO:0000256" key="11">
    <source>
        <dbReference type="ARBA" id="ARBA00024006"/>
    </source>
</evidence>
<evidence type="ECO:0000256" key="2">
    <source>
        <dbReference type="ARBA" id="ARBA00008467"/>
    </source>
</evidence>
<gene>
    <name evidence="18" type="primary">fabF</name>
    <name evidence="18" type="ORF">CSX02_06580</name>
</gene>
<comment type="function">
    <text evidence="11 14">Involved in the type II fatty acid elongation cycle. Catalyzes the elongation of a wide range of acyl-ACP by the addition of two carbons from malonyl-ACP to an acyl acceptor. Can efficiently catalyze the conversion of palmitoleoyl-ACP (cis-hexadec-9-enoyl-ACP) to cis-vaccenoyl-ACP (cis-octadec-11-enoyl-ACP), an essential step in the thermal regulation of fatty acid composition.</text>
</comment>
<dbReference type="RefSeq" id="WP_099386077.1">
    <property type="nucleotide sequence ID" value="NZ_JANSWH010000019.1"/>
</dbReference>
<evidence type="ECO:0000256" key="7">
    <source>
        <dbReference type="ARBA" id="ARBA00022832"/>
    </source>
</evidence>
<dbReference type="Proteomes" id="UP000224563">
    <property type="component" value="Unassembled WGS sequence"/>
</dbReference>
<dbReference type="EMBL" id="PDYG01000032">
    <property type="protein sequence ID" value="PHU37664.1"/>
    <property type="molecule type" value="Genomic_DNA"/>
</dbReference>
<evidence type="ECO:0000313" key="18">
    <source>
        <dbReference type="EMBL" id="PHU37664.1"/>
    </source>
</evidence>
<evidence type="ECO:0000256" key="8">
    <source>
        <dbReference type="ARBA" id="ARBA00023098"/>
    </source>
</evidence>
<dbReference type="AlphaFoldDB" id="A0A2G3E330"/>
<evidence type="ECO:0000256" key="1">
    <source>
        <dbReference type="ARBA" id="ARBA00005194"/>
    </source>
</evidence>
<dbReference type="FunFam" id="3.40.47.10:FF:000009">
    <property type="entry name" value="3-oxoacyl-[acyl-carrier-protein] synthase 2"/>
    <property type="match status" value="1"/>
</dbReference>
<feature type="active site" description="For beta-ketoacyl synthase activity" evidence="15">
    <location>
        <position position="166"/>
    </location>
</feature>
<dbReference type="GO" id="GO:0006633">
    <property type="term" value="P:fatty acid biosynthetic process"/>
    <property type="evidence" value="ECO:0007669"/>
    <property type="project" value="UniProtKB-UniRule"/>
</dbReference>
<accession>A0A2G3E330</accession>
<reference evidence="18 19" key="2">
    <citation type="submission" date="2017-10" db="EMBL/GenBank/DDBJ databases">
        <authorList>
            <person name="Banno H."/>
            <person name="Chua N.-H."/>
        </authorList>
    </citation>
    <scope>NUCLEOTIDE SEQUENCE [LARGE SCALE GENOMIC DNA]</scope>
    <source>
        <strain evidence="18 19">JK623</strain>
    </source>
</reference>
<keyword evidence="5 14" id="KW-0444">Lipid biosynthesis</keyword>
<proteinExistence type="inferred from homology"/>
<evidence type="ECO:0000256" key="16">
    <source>
        <dbReference type="RuleBase" id="RU003694"/>
    </source>
</evidence>
<dbReference type="InterPro" id="IPR014031">
    <property type="entry name" value="Ketoacyl_synth_C"/>
</dbReference>
<dbReference type="PIRSF" id="PIRSF000447">
    <property type="entry name" value="KAS_II"/>
    <property type="match status" value="1"/>
</dbReference>
<keyword evidence="10 14" id="KW-0012">Acyltransferase</keyword>
<evidence type="ECO:0000256" key="14">
    <source>
        <dbReference type="PIRNR" id="PIRNR000447"/>
    </source>
</evidence>
<dbReference type="EC" id="2.3.1.179" evidence="3 14"/>
<evidence type="ECO:0000256" key="12">
    <source>
        <dbReference type="ARBA" id="ARBA00047318"/>
    </source>
</evidence>
<dbReference type="InterPro" id="IPR000794">
    <property type="entry name" value="Beta-ketoacyl_synthase"/>
</dbReference>
<name>A0A2G3E330_9FIRM</name>
<dbReference type="UniPathway" id="UPA00094"/>
<keyword evidence="6 14" id="KW-0808">Transferase</keyword>
<dbReference type="InterPro" id="IPR016039">
    <property type="entry name" value="Thiolase-like"/>
</dbReference>
<evidence type="ECO:0000313" key="19">
    <source>
        <dbReference type="Proteomes" id="UP000224563"/>
    </source>
</evidence>
<sequence length="416" mass="44056">MNNEKRRVVVTGLGAITPVGNDVPTMWQNLLDGVCGVAEITQYDTTDCKVKLAAEVKDWDPQTAVDKSALRKLDRFTVLALGAAKEAMEDSGLNLEQEDKSRCGVIFSSGIGGLGTIQKECERGLAKGFDRISPHFVPMSITNMAAGHIAITYGLHGMCSCVVTACAGGTNAVGDAFRQVRDGYQDVVVCGGAESCITPFGIGGFTAMHALCTSDDPKRASIPFDKERSGFVMGEGAGVLVLEEYEHAKARGAKIYAEVYGYGATCDANHVTAPLEDGREAANAMRMAMEDAGLQPEQLDYINAHGTSTSLNDKGETKAIRSALQEAADHVMVSSTKSMTGHLLGASGAVEAIISCLTTKYDCVPPTIGYCVPDEECDLDIVPNEMRRATVNYAMSNSLGFGGHNASVIVGKEQMA</sequence>